<dbReference type="STRING" id="1494590.ATN84_03265"/>
<dbReference type="InterPro" id="IPR001451">
    <property type="entry name" value="Hexapep"/>
</dbReference>
<evidence type="ECO:0000256" key="2">
    <source>
        <dbReference type="ARBA" id="ARBA00022679"/>
    </source>
</evidence>
<evidence type="ECO:0000256" key="3">
    <source>
        <dbReference type="ARBA" id="ARBA00022737"/>
    </source>
</evidence>
<evidence type="ECO:0000256" key="5">
    <source>
        <dbReference type="ARBA" id="ARBA00023315"/>
    </source>
</evidence>
<dbReference type="Gene3D" id="2.160.10.10">
    <property type="entry name" value="Hexapeptide repeat proteins"/>
    <property type="match status" value="1"/>
</dbReference>
<dbReference type="CDD" id="cd03349">
    <property type="entry name" value="LbH_XAT"/>
    <property type="match status" value="1"/>
</dbReference>
<dbReference type="OrthoDB" id="9815592at2"/>
<dbReference type="PROSITE" id="PS00101">
    <property type="entry name" value="HEXAPEP_TRANSFERASES"/>
    <property type="match status" value="1"/>
</dbReference>
<keyword evidence="2 6" id="KW-0808">Transferase</keyword>
<keyword evidence="3" id="KW-0677">Repeat</keyword>
<dbReference type="InterPro" id="IPR018357">
    <property type="entry name" value="Hexapep_transf_CS"/>
</dbReference>
<dbReference type="Pfam" id="PF00132">
    <property type="entry name" value="Hexapep"/>
    <property type="match status" value="1"/>
</dbReference>
<dbReference type="FunFam" id="2.160.10.10:FF:000037">
    <property type="entry name" value="Streptogramin A acetyltransferase"/>
    <property type="match status" value="1"/>
</dbReference>
<keyword evidence="5" id="KW-0012">Acyltransferase</keyword>
<dbReference type="RefSeq" id="WP_068880071.1">
    <property type="nucleotide sequence ID" value="NZ_LNTU01000001.1"/>
</dbReference>
<comment type="similarity">
    <text evidence="1">Belongs to the transferase hexapeptide repeat family.</text>
</comment>
<evidence type="ECO:0000313" key="7">
    <source>
        <dbReference type="Proteomes" id="UP000070107"/>
    </source>
</evidence>
<protein>
    <submittedName>
        <fullName evidence="6">Chloramphenicol acetyltransferase</fullName>
    </submittedName>
</protein>
<proteinExistence type="inferred from homology"/>
<name>A0A135I047_9HYPH</name>
<dbReference type="EMBL" id="LNTU01000001">
    <property type="protein sequence ID" value="KXF78801.1"/>
    <property type="molecule type" value="Genomic_DNA"/>
</dbReference>
<dbReference type="GO" id="GO:0016746">
    <property type="term" value="F:acyltransferase activity"/>
    <property type="evidence" value="ECO:0007669"/>
    <property type="project" value="UniProtKB-KW"/>
</dbReference>
<dbReference type="SUPFAM" id="SSF51161">
    <property type="entry name" value="Trimeric LpxA-like enzymes"/>
    <property type="match status" value="1"/>
</dbReference>
<evidence type="ECO:0000256" key="4">
    <source>
        <dbReference type="ARBA" id="ARBA00023251"/>
    </source>
</evidence>
<dbReference type="PANTHER" id="PTHR43300:SF11">
    <property type="entry name" value="ACETYLTRANSFERASE RV3034C-RELATED"/>
    <property type="match status" value="1"/>
</dbReference>
<dbReference type="AlphaFoldDB" id="A0A135I047"/>
<dbReference type="InterPro" id="IPR011004">
    <property type="entry name" value="Trimer_LpxA-like_sf"/>
</dbReference>
<dbReference type="PANTHER" id="PTHR43300">
    <property type="entry name" value="ACETYLTRANSFERASE"/>
    <property type="match status" value="1"/>
</dbReference>
<keyword evidence="7" id="KW-1185">Reference proteome</keyword>
<dbReference type="InterPro" id="IPR050179">
    <property type="entry name" value="Trans_hexapeptide_repeat"/>
</dbReference>
<dbReference type="Proteomes" id="UP000070107">
    <property type="component" value="Unassembled WGS sequence"/>
</dbReference>
<evidence type="ECO:0000256" key="1">
    <source>
        <dbReference type="ARBA" id="ARBA00007274"/>
    </source>
</evidence>
<organism evidence="6 7">
    <name type="scientific">Paramesorhizobium deserti</name>
    <dbReference type="NCBI Taxonomy" id="1494590"/>
    <lineage>
        <taxon>Bacteria</taxon>
        <taxon>Pseudomonadati</taxon>
        <taxon>Pseudomonadota</taxon>
        <taxon>Alphaproteobacteria</taxon>
        <taxon>Hyphomicrobiales</taxon>
        <taxon>Phyllobacteriaceae</taxon>
        <taxon>Paramesorhizobium</taxon>
    </lineage>
</organism>
<comment type="caution">
    <text evidence="6">The sequence shown here is derived from an EMBL/GenBank/DDBJ whole genome shotgun (WGS) entry which is preliminary data.</text>
</comment>
<dbReference type="GO" id="GO:0046677">
    <property type="term" value="P:response to antibiotic"/>
    <property type="evidence" value="ECO:0007669"/>
    <property type="project" value="UniProtKB-KW"/>
</dbReference>
<accession>A0A135I047</accession>
<sequence>MRAPDPDTIHPMPGHTRCGFLKNLVTRPTIIVGDYSYYDDPEGPERFEEHCVLYHFDFIGDRLIIGKFCAIAAGATFIMNGANHPLDGFSTYPFGIFGGDWAAAFDMEKLGRTVRGDTVVGNDVWIGMNATIMPGVTIGDGAIIATRSVVSRDVPPYAIVAGNPARVVRMRFDEAVISRLLDIAWWNWPVDKITRNIDAIGGLDLTKLEQAT</sequence>
<reference evidence="6 7" key="1">
    <citation type="submission" date="2015-11" db="EMBL/GenBank/DDBJ databases">
        <title>Draft genome sequence of Paramesorhizobium deserti A-3-E, a strain highly resistant to diverse beta-lactam antibiotics.</title>
        <authorList>
            <person name="Lv R."/>
            <person name="Yang X."/>
            <person name="Fang N."/>
            <person name="Guo J."/>
            <person name="Luo X."/>
            <person name="Peng F."/>
            <person name="Yang R."/>
            <person name="Cui Y."/>
            <person name="Fang C."/>
            <person name="Song Y."/>
        </authorList>
    </citation>
    <scope>NUCLEOTIDE SEQUENCE [LARGE SCALE GENOMIC DNA]</scope>
    <source>
        <strain evidence="6 7">A-3-E</strain>
    </source>
</reference>
<gene>
    <name evidence="6" type="ORF">ATN84_03265</name>
</gene>
<keyword evidence="4" id="KW-0046">Antibiotic resistance</keyword>
<evidence type="ECO:0000313" key="6">
    <source>
        <dbReference type="EMBL" id="KXF78801.1"/>
    </source>
</evidence>